<keyword evidence="1" id="KW-0812">Transmembrane</keyword>
<keyword evidence="1" id="KW-0472">Membrane</keyword>
<evidence type="ECO:0000313" key="3">
    <source>
        <dbReference type="Proteomes" id="UP001501676"/>
    </source>
</evidence>
<dbReference type="EMBL" id="BAAAYN010000023">
    <property type="protein sequence ID" value="GAA3388513.1"/>
    <property type="molecule type" value="Genomic_DNA"/>
</dbReference>
<accession>A0ABP6SYA0</accession>
<dbReference type="Proteomes" id="UP001501676">
    <property type="component" value="Unassembled WGS sequence"/>
</dbReference>
<gene>
    <name evidence="2" type="ORF">GCM10020369_35000</name>
</gene>
<evidence type="ECO:0000256" key="1">
    <source>
        <dbReference type="SAM" id="Phobius"/>
    </source>
</evidence>
<feature type="transmembrane region" description="Helical" evidence="1">
    <location>
        <begin position="137"/>
        <end position="155"/>
    </location>
</feature>
<reference evidence="3" key="1">
    <citation type="journal article" date="2019" name="Int. J. Syst. Evol. Microbiol.">
        <title>The Global Catalogue of Microorganisms (GCM) 10K type strain sequencing project: providing services to taxonomists for standard genome sequencing and annotation.</title>
        <authorList>
            <consortium name="The Broad Institute Genomics Platform"/>
            <consortium name="The Broad Institute Genome Sequencing Center for Infectious Disease"/>
            <person name="Wu L."/>
            <person name="Ma J."/>
        </authorList>
    </citation>
    <scope>NUCLEOTIDE SEQUENCE [LARGE SCALE GENOMIC DNA]</scope>
    <source>
        <strain evidence="3">JCM 9458</strain>
    </source>
</reference>
<feature type="transmembrane region" description="Helical" evidence="1">
    <location>
        <begin position="59"/>
        <end position="79"/>
    </location>
</feature>
<protein>
    <submittedName>
        <fullName evidence="2">DUF1772 domain-containing protein</fullName>
    </submittedName>
</protein>
<feature type="transmembrane region" description="Helical" evidence="1">
    <location>
        <begin position="88"/>
        <end position="108"/>
    </location>
</feature>
<keyword evidence="3" id="KW-1185">Reference proteome</keyword>
<proteinExistence type="predicted"/>
<comment type="caution">
    <text evidence="2">The sequence shown here is derived from an EMBL/GenBank/DDBJ whole genome shotgun (WGS) entry which is preliminary data.</text>
</comment>
<organism evidence="2 3">
    <name type="scientific">Cryptosporangium minutisporangium</name>
    <dbReference type="NCBI Taxonomy" id="113569"/>
    <lineage>
        <taxon>Bacteria</taxon>
        <taxon>Bacillati</taxon>
        <taxon>Actinomycetota</taxon>
        <taxon>Actinomycetes</taxon>
        <taxon>Cryptosporangiales</taxon>
        <taxon>Cryptosporangiaceae</taxon>
        <taxon>Cryptosporangium</taxon>
    </lineage>
</organism>
<sequence length="160" mass="16934">MTVSDPLVALTCLAVLGHAHWFFGNLYEAIVLAPGWRSMADEPLSVGGGVLAPGSPVRYYVPITPLTVLVTVSAGIAGWRTPDGPHPALGLGVALSLISAAVTGYIVARVNLPLFFVADTPAEQKVMLARRWARLNYIRLTTLGATGTLLVWALTQASTR</sequence>
<evidence type="ECO:0000313" key="2">
    <source>
        <dbReference type="EMBL" id="GAA3388513.1"/>
    </source>
</evidence>
<keyword evidence="1" id="KW-1133">Transmembrane helix</keyword>
<name>A0ABP6SYA0_9ACTN</name>
<dbReference type="RefSeq" id="WP_345729185.1">
    <property type="nucleotide sequence ID" value="NZ_BAAAYN010000023.1"/>
</dbReference>